<evidence type="ECO:0000259" key="8">
    <source>
        <dbReference type="PROSITE" id="PS51061"/>
    </source>
</evidence>
<keyword evidence="2 6" id="KW-0694">RNA-binding</keyword>
<comment type="similarity">
    <text evidence="6">Belongs to the KhpB RNA-binding protein family.</text>
</comment>
<dbReference type="SMART" id="SM00393">
    <property type="entry name" value="R3H"/>
    <property type="match status" value="1"/>
</dbReference>
<dbReference type="PANTHER" id="PTHR35800">
    <property type="entry name" value="PROTEIN JAG"/>
    <property type="match status" value="1"/>
</dbReference>
<evidence type="ECO:0000256" key="2">
    <source>
        <dbReference type="ARBA" id="ARBA00022884"/>
    </source>
</evidence>
<evidence type="ECO:0000256" key="1">
    <source>
        <dbReference type="ARBA" id="ARBA00022490"/>
    </source>
</evidence>
<dbReference type="CDD" id="cd02414">
    <property type="entry name" value="KH-II_Jag"/>
    <property type="match status" value="1"/>
</dbReference>
<comment type="domain">
    <text evidence="6">Has an N-terminal Jag-N domain and 2 RNA-binding domains (KH and R3H).</text>
</comment>
<dbReference type="PANTHER" id="PTHR35800:SF1">
    <property type="entry name" value="RNA-BINDING PROTEIN KHPB"/>
    <property type="match status" value="1"/>
</dbReference>
<dbReference type="Proteomes" id="UP000230821">
    <property type="component" value="Unassembled WGS sequence"/>
</dbReference>
<dbReference type="InterPro" id="IPR039247">
    <property type="entry name" value="KhpB"/>
</dbReference>
<feature type="compositionally biased region" description="Low complexity" evidence="7">
    <location>
        <begin position="260"/>
        <end position="278"/>
    </location>
</feature>
<dbReference type="EMBL" id="PDSK01000117">
    <property type="protein sequence ID" value="PIE32148.1"/>
    <property type="molecule type" value="Genomic_DNA"/>
</dbReference>
<comment type="function">
    <text evidence="6">A probable RNA chaperone. Forms a complex with KhpA which binds to cellular RNA and controls its expression. Plays a role in peptidoglycan (PG) homeostasis and cell length regulation.</text>
</comment>
<keyword evidence="4 6" id="KW-0143">Chaperone</keyword>
<reference evidence="9 10" key="1">
    <citation type="submission" date="2017-10" db="EMBL/GenBank/DDBJ databases">
        <title>Novel microbial diversity and functional potential in the marine mammal oral microbiome.</title>
        <authorList>
            <person name="Dudek N.K."/>
            <person name="Sun C.L."/>
            <person name="Burstein D."/>
            <person name="Kantor R.S."/>
            <person name="Aliaga Goltsman D.S."/>
            <person name="Bik E.M."/>
            <person name="Thomas B.C."/>
            <person name="Banfield J.F."/>
            <person name="Relman D.A."/>
        </authorList>
    </citation>
    <scope>NUCLEOTIDE SEQUENCE [LARGE SCALE GENOMIC DNA]</scope>
    <source>
        <strain evidence="9">DOLJORAL78_47_16</strain>
    </source>
</reference>
<feature type="domain" description="R3H" evidence="8">
    <location>
        <begin position="197"/>
        <end position="263"/>
    </location>
</feature>
<evidence type="ECO:0000256" key="3">
    <source>
        <dbReference type="ARBA" id="ARBA00022960"/>
    </source>
</evidence>
<evidence type="ECO:0000256" key="6">
    <source>
        <dbReference type="HAMAP-Rule" id="MF_00867"/>
    </source>
</evidence>
<dbReference type="InterPro" id="IPR032782">
    <property type="entry name" value="KhpB_N"/>
</dbReference>
<evidence type="ECO:0000256" key="5">
    <source>
        <dbReference type="ARBA" id="ARBA00023316"/>
    </source>
</evidence>
<dbReference type="Pfam" id="PF01424">
    <property type="entry name" value="R3H"/>
    <property type="match status" value="1"/>
</dbReference>
<protein>
    <recommendedName>
        <fullName evidence="6">RNA-binding protein KhpB</fullName>
    </recommendedName>
    <alternativeName>
        <fullName evidence="6">RNA-binding protein EloR</fullName>
    </alternativeName>
</protein>
<dbReference type="HAMAP" id="MF_00867">
    <property type="entry name" value="KhpB"/>
    <property type="match status" value="1"/>
</dbReference>
<dbReference type="GO" id="GO:0005737">
    <property type="term" value="C:cytoplasm"/>
    <property type="evidence" value="ECO:0007669"/>
    <property type="project" value="UniProtKB-SubCell"/>
</dbReference>
<gene>
    <name evidence="6" type="primary">khpB</name>
    <name evidence="6" type="synonym">eloR</name>
    <name evidence="9" type="ORF">CSA56_16185</name>
</gene>
<dbReference type="PROSITE" id="PS51061">
    <property type="entry name" value="R3H"/>
    <property type="match status" value="1"/>
</dbReference>
<dbReference type="InterPro" id="IPR001374">
    <property type="entry name" value="R3H_dom"/>
</dbReference>
<dbReference type="InterPro" id="IPR038247">
    <property type="entry name" value="Jag_N_dom_sf"/>
</dbReference>
<dbReference type="GO" id="GO:0003723">
    <property type="term" value="F:RNA binding"/>
    <property type="evidence" value="ECO:0007669"/>
    <property type="project" value="UniProtKB-UniRule"/>
</dbReference>
<feature type="region of interest" description="Disordered" evidence="7">
    <location>
        <begin position="65"/>
        <end position="106"/>
    </location>
</feature>
<dbReference type="Pfam" id="PF13083">
    <property type="entry name" value="KH_KhpA-B"/>
    <property type="match status" value="1"/>
</dbReference>
<dbReference type="NCBIfam" id="NF041568">
    <property type="entry name" value="Jag_EloR"/>
    <property type="match status" value="1"/>
</dbReference>
<dbReference type="GO" id="GO:0008360">
    <property type="term" value="P:regulation of cell shape"/>
    <property type="evidence" value="ECO:0007669"/>
    <property type="project" value="UniProtKB-KW"/>
</dbReference>
<dbReference type="SMART" id="SM01245">
    <property type="entry name" value="Jag_N"/>
    <property type="match status" value="1"/>
</dbReference>
<comment type="caution">
    <text evidence="9">The sequence shown here is derived from an EMBL/GenBank/DDBJ whole genome shotgun (WGS) entry which is preliminary data.</text>
</comment>
<dbReference type="Gene3D" id="3.30.30.80">
    <property type="entry name" value="probable RNA-binding protein from clostridium symbiosum atcc 14940"/>
    <property type="match status" value="1"/>
</dbReference>
<feature type="region of interest" description="Disordered" evidence="7">
    <location>
        <begin position="260"/>
        <end position="284"/>
    </location>
</feature>
<dbReference type="AlphaFoldDB" id="A0A2G6K8W4"/>
<evidence type="ECO:0000256" key="4">
    <source>
        <dbReference type="ARBA" id="ARBA00023186"/>
    </source>
</evidence>
<dbReference type="Gene3D" id="3.30.300.20">
    <property type="match status" value="1"/>
</dbReference>
<keyword evidence="3 6" id="KW-0133">Cell shape</keyword>
<evidence type="ECO:0000256" key="7">
    <source>
        <dbReference type="SAM" id="MobiDB-lite"/>
    </source>
</evidence>
<dbReference type="GO" id="GO:0071555">
    <property type="term" value="P:cell wall organization"/>
    <property type="evidence" value="ECO:0007669"/>
    <property type="project" value="UniProtKB-KW"/>
</dbReference>
<comment type="subcellular location">
    <subcellularLocation>
        <location evidence="6">Cytoplasm</location>
    </subcellularLocation>
</comment>
<comment type="caution">
    <text evidence="6">Lacks conserved residue(s) required for the propagation of feature annotation.</text>
</comment>
<dbReference type="InterPro" id="IPR015946">
    <property type="entry name" value="KH_dom-like_a/b"/>
</dbReference>
<keyword evidence="5 6" id="KW-0961">Cell wall biogenesis/degradation</keyword>
<sequence length="284" mass="32524">MKVLEQQGKTIDDAIAKALAELHVSRDQIAVEILEEGSRGLFGLMGRPAKVRVSVVNQEESYNSIKQELQTEPAKEKTPSKPVEEKKPSERKLRPAQKKPEKPVEAKPIDEAQLQHIIDEAKKALDVILKNLQIEYTVEVRRRDEHILLNIHCDNENFLIGRRGTTLDAVQYLVNRIANKNLEEKVQVVLDTSDYRVNRKQRLEKLALRLSRRVKMTGKSVTVAPMNPHDRRIIHLTLQDDPAIRTLSRGTGFMRRIIISSSRNSNRNSSRSSNRNSNYGRKDM</sequence>
<dbReference type="InterPro" id="IPR034079">
    <property type="entry name" value="R3H_KhpB"/>
</dbReference>
<organism evidence="9 10">
    <name type="scientific">candidate division KSB3 bacterium</name>
    <dbReference type="NCBI Taxonomy" id="2044937"/>
    <lineage>
        <taxon>Bacteria</taxon>
        <taxon>candidate division KSB3</taxon>
    </lineage>
</organism>
<feature type="compositionally biased region" description="Basic and acidic residues" evidence="7">
    <location>
        <begin position="73"/>
        <end position="106"/>
    </location>
</feature>
<dbReference type="InterPro" id="IPR038008">
    <property type="entry name" value="Jag_KH"/>
</dbReference>
<dbReference type="SUPFAM" id="SSF82708">
    <property type="entry name" value="R3H domain"/>
    <property type="match status" value="1"/>
</dbReference>
<name>A0A2G6K8W4_9BACT</name>
<dbReference type="Pfam" id="PF14804">
    <property type="entry name" value="Jag_N"/>
    <property type="match status" value="1"/>
</dbReference>
<accession>A0A2G6K8W4</accession>
<comment type="subunit">
    <text evidence="6">Forms a complex with KhpA.</text>
</comment>
<dbReference type="Gene3D" id="3.30.1370.50">
    <property type="entry name" value="R3H-like domain"/>
    <property type="match status" value="1"/>
</dbReference>
<dbReference type="CDD" id="cd02644">
    <property type="entry name" value="R3H_jag"/>
    <property type="match status" value="1"/>
</dbReference>
<evidence type="ECO:0000313" key="10">
    <source>
        <dbReference type="Proteomes" id="UP000230821"/>
    </source>
</evidence>
<dbReference type="InterPro" id="IPR036867">
    <property type="entry name" value="R3H_dom_sf"/>
</dbReference>
<dbReference type="GO" id="GO:0009252">
    <property type="term" value="P:peptidoglycan biosynthetic process"/>
    <property type="evidence" value="ECO:0007669"/>
    <property type="project" value="UniProtKB-UniRule"/>
</dbReference>
<keyword evidence="1 6" id="KW-0963">Cytoplasm</keyword>
<evidence type="ECO:0000313" key="9">
    <source>
        <dbReference type="EMBL" id="PIE32148.1"/>
    </source>
</evidence>
<proteinExistence type="inferred from homology"/>